<organism evidence="2 3">
    <name type="scientific">Aspergillus sydowii CBS 593.65</name>
    <dbReference type="NCBI Taxonomy" id="1036612"/>
    <lineage>
        <taxon>Eukaryota</taxon>
        <taxon>Fungi</taxon>
        <taxon>Dikarya</taxon>
        <taxon>Ascomycota</taxon>
        <taxon>Pezizomycotina</taxon>
        <taxon>Eurotiomycetes</taxon>
        <taxon>Eurotiomycetidae</taxon>
        <taxon>Eurotiales</taxon>
        <taxon>Aspergillaceae</taxon>
        <taxon>Aspergillus</taxon>
        <taxon>Aspergillus subgen. Nidulantes</taxon>
    </lineage>
</organism>
<gene>
    <name evidence="2" type="ORF">ASPSYDRAFT_41790</name>
</gene>
<protein>
    <submittedName>
        <fullName evidence="2">Uncharacterized protein</fullName>
    </submittedName>
</protein>
<sequence>MSAPTLAVGFTGSHCQSTTPRPRPSPHHHRNGSFQTASPQDSTIPVIIHTPPTPNNAHARSAHRQVPSSVAEDRGCCRRCSFVCFTAN</sequence>
<evidence type="ECO:0000313" key="3">
    <source>
        <dbReference type="Proteomes" id="UP000184356"/>
    </source>
</evidence>
<feature type="compositionally biased region" description="Polar residues" evidence="1">
    <location>
        <begin position="32"/>
        <end position="42"/>
    </location>
</feature>
<dbReference type="EMBL" id="KV878583">
    <property type="protein sequence ID" value="OJJ63074.1"/>
    <property type="molecule type" value="Genomic_DNA"/>
</dbReference>
<feature type="region of interest" description="Disordered" evidence="1">
    <location>
        <begin position="1"/>
        <end position="68"/>
    </location>
</feature>
<evidence type="ECO:0000313" key="2">
    <source>
        <dbReference type="EMBL" id="OJJ63074.1"/>
    </source>
</evidence>
<accession>A0A1L9TUG6</accession>
<dbReference type="RefSeq" id="XP_040706880.1">
    <property type="nucleotide sequence ID" value="XM_040846343.1"/>
</dbReference>
<dbReference type="AlphaFoldDB" id="A0A1L9TUG6"/>
<name>A0A1L9TUG6_9EURO</name>
<dbReference type="Proteomes" id="UP000184356">
    <property type="component" value="Unassembled WGS sequence"/>
</dbReference>
<evidence type="ECO:0000256" key="1">
    <source>
        <dbReference type="SAM" id="MobiDB-lite"/>
    </source>
</evidence>
<keyword evidence="3" id="KW-1185">Reference proteome</keyword>
<reference evidence="3" key="1">
    <citation type="journal article" date="2017" name="Genome Biol.">
        <title>Comparative genomics reveals high biological diversity and specific adaptations in the industrially and medically important fungal genus Aspergillus.</title>
        <authorList>
            <person name="de Vries R.P."/>
            <person name="Riley R."/>
            <person name="Wiebenga A."/>
            <person name="Aguilar-Osorio G."/>
            <person name="Amillis S."/>
            <person name="Uchima C.A."/>
            <person name="Anderluh G."/>
            <person name="Asadollahi M."/>
            <person name="Askin M."/>
            <person name="Barry K."/>
            <person name="Battaglia E."/>
            <person name="Bayram O."/>
            <person name="Benocci T."/>
            <person name="Braus-Stromeyer S.A."/>
            <person name="Caldana C."/>
            <person name="Canovas D."/>
            <person name="Cerqueira G.C."/>
            <person name="Chen F."/>
            <person name="Chen W."/>
            <person name="Choi C."/>
            <person name="Clum A."/>
            <person name="Dos Santos R.A."/>
            <person name="Damasio A.R."/>
            <person name="Diallinas G."/>
            <person name="Emri T."/>
            <person name="Fekete E."/>
            <person name="Flipphi M."/>
            <person name="Freyberg S."/>
            <person name="Gallo A."/>
            <person name="Gournas C."/>
            <person name="Habgood R."/>
            <person name="Hainaut M."/>
            <person name="Harispe M.L."/>
            <person name="Henrissat B."/>
            <person name="Hilden K.S."/>
            <person name="Hope R."/>
            <person name="Hossain A."/>
            <person name="Karabika E."/>
            <person name="Karaffa L."/>
            <person name="Karanyi Z."/>
            <person name="Krasevec N."/>
            <person name="Kuo A."/>
            <person name="Kusch H."/>
            <person name="LaButti K."/>
            <person name="Lagendijk E.L."/>
            <person name="Lapidus A."/>
            <person name="Levasseur A."/>
            <person name="Lindquist E."/>
            <person name="Lipzen A."/>
            <person name="Logrieco A.F."/>
            <person name="MacCabe A."/>
            <person name="Maekelae M.R."/>
            <person name="Malavazi I."/>
            <person name="Melin P."/>
            <person name="Meyer V."/>
            <person name="Mielnichuk N."/>
            <person name="Miskei M."/>
            <person name="Molnar A.P."/>
            <person name="Mule G."/>
            <person name="Ngan C.Y."/>
            <person name="Orejas M."/>
            <person name="Orosz E."/>
            <person name="Ouedraogo J.P."/>
            <person name="Overkamp K.M."/>
            <person name="Park H.-S."/>
            <person name="Perrone G."/>
            <person name="Piumi F."/>
            <person name="Punt P.J."/>
            <person name="Ram A.F."/>
            <person name="Ramon A."/>
            <person name="Rauscher S."/>
            <person name="Record E."/>
            <person name="Riano-Pachon D.M."/>
            <person name="Robert V."/>
            <person name="Roehrig J."/>
            <person name="Ruller R."/>
            <person name="Salamov A."/>
            <person name="Salih N.S."/>
            <person name="Samson R.A."/>
            <person name="Sandor E."/>
            <person name="Sanguinetti M."/>
            <person name="Schuetze T."/>
            <person name="Sepcic K."/>
            <person name="Shelest E."/>
            <person name="Sherlock G."/>
            <person name="Sophianopoulou V."/>
            <person name="Squina F.M."/>
            <person name="Sun H."/>
            <person name="Susca A."/>
            <person name="Todd R.B."/>
            <person name="Tsang A."/>
            <person name="Unkles S.E."/>
            <person name="van de Wiele N."/>
            <person name="van Rossen-Uffink D."/>
            <person name="Oliveira J.V."/>
            <person name="Vesth T.C."/>
            <person name="Visser J."/>
            <person name="Yu J.-H."/>
            <person name="Zhou M."/>
            <person name="Andersen M.R."/>
            <person name="Archer D.B."/>
            <person name="Baker S.E."/>
            <person name="Benoit I."/>
            <person name="Brakhage A.A."/>
            <person name="Braus G.H."/>
            <person name="Fischer R."/>
            <person name="Frisvad J.C."/>
            <person name="Goldman G.H."/>
            <person name="Houbraken J."/>
            <person name="Oakley B."/>
            <person name="Pocsi I."/>
            <person name="Scazzocchio C."/>
            <person name="Seiboth B."/>
            <person name="vanKuyk P.A."/>
            <person name="Wortman J."/>
            <person name="Dyer P.S."/>
            <person name="Grigoriev I.V."/>
        </authorList>
    </citation>
    <scope>NUCLEOTIDE SEQUENCE [LARGE SCALE GENOMIC DNA]</scope>
    <source>
        <strain evidence="3">CBS 593.65</strain>
    </source>
</reference>
<dbReference type="GeneID" id="63762416"/>
<dbReference type="VEuPathDB" id="FungiDB:ASPSYDRAFT_41790"/>
<proteinExistence type="predicted"/>